<dbReference type="InterPro" id="IPR029787">
    <property type="entry name" value="Nucleotide_cyclase"/>
</dbReference>
<feature type="domain" description="PAS" evidence="3">
    <location>
        <begin position="299"/>
        <end position="368"/>
    </location>
</feature>
<evidence type="ECO:0000313" key="6">
    <source>
        <dbReference type="EMBL" id="RLJ64820.1"/>
    </source>
</evidence>
<dbReference type="Gene3D" id="3.30.70.270">
    <property type="match status" value="1"/>
</dbReference>
<protein>
    <submittedName>
        <fullName evidence="6">PAS domain S-box-containing protein/diguanylate cyclase (GGDEF)-like protein</fullName>
    </submittedName>
</protein>
<dbReference type="Pfam" id="PF11845">
    <property type="entry name" value="Tll0287-like"/>
    <property type="match status" value="1"/>
</dbReference>
<dbReference type="SMART" id="SM00091">
    <property type="entry name" value="PAS"/>
    <property type="match status" value="2"/>
</dbReference>
<dbReference type="GO" id="GO:0006355">
    <property type="term" value="P:regulation of DNA-templated transcription"/>
    <property type="evidence" value="ECO:0007669"/>
    <property type="project" value="InterPro"/>
</dbReference>
<feature type="compositionally biased region" description="Basic and acidic residues" evidence="1">
    <location>
        <begin position="277"/>
        <end position="291"/>
    </location>
</feature>
<dbReference type="InterPro" id="IPR043128">
    <property type="entry name" value="Rev_trsase/Diguanyl_cyclase"/>
</dbReference>
<dbReference type="Proteomes" id="UP000268908">
    <property type="component" value="Unassembled WGS sequence"/>
</dbReference>
<dbReference type="PROSITE" id="PS50112">
    <property type="entry name" value="PAS"/>
    <property type="match status" value="2"/>
</dbReference>
<organism evidence="6 7">
    <name type="scientific">Sulfurisoma sediminicola</name>
    <dbReference type="NCBI Taxonomy" id="1381557"/>
    <lineage>
        <taxon>Bacteria</taxon>
        <taxon>Pseudomonadati</taxon>
        <taxon>Pseudomonadota</taxon>
        <taxon>Betaproteobacteria</taxon>
        <taxon>Nitrosomonadales</taxon>
        <taxon>Sterolibacteriaceae</taxon>
        <taxon>Sulfurisoma</taxon>
    </lineage>
</organism>
<evidence type="ECO:0000313" key="7">
    <source>
        <dbReference type="Proteomes" id="UP000268908"/>
    </source>
</evidence>
<dbReference type="InterPro" id="IPR021796">
    <property type="entry name" value="Tll0287-like_dom"/>
</dbReference>
<dbReference type="SMART" id="SM00267">
    <property type="entry name" value="GGDEF"/>
    <property type="match status" value="1"/>
</dbReference>
<keyword evidence="2" id="KW-1133">Transmembrane helix</keyword>
<keyword evidence="2" id="KW-0472">Membrane</keyword>
<dbReference type="FunFam" id="3.30.70.270:FF:000001">
    <property type="entry name" value="Diguanylate cyclase domain protein"/>
    <property type="match status" value="1"/>
</dbReference>
<keyword evidence="7" id="KW-1185">Reference proteome</keyword>
<gene>
    <name evidence="6" type="ORF">DFR35_1468</name>
</gene>
<dbReference type="OrthoDB" id="8526884at2"/>
<dbReference type="PANTHER" id="PTHR46663:SF3">
    <property type="entry name" value="SLL0267 PROTEIN"/>
    <property type="match status" value="1"/>
</dbReference>
<dbReference type="CDD" id="cd01949">
    <property type="entry name" value="GGDEF"/>
    <property type="match status" value="1"/>
</dbReference>
<dbReference type="InterPro" id="IPR000700">
    <property type="entry name" value="PAS-assoc_C"/>
</dbReference>
<evidence type="ECO:0000256" key="1">
    <source>
        <dbReference type="SAM" id="MobiDB-lite"/>
    </source>
</evidence>
<dbReference type="NCBIfam" id="TIGR00254">
    <property type="entry name" value="GGDEF"/>
    <property type="match status" value="1"/>
</dbReference>
<dbReference type="InterPro" id="IPR013767">
    <property type="entry name" value="PAS_fold"/>
</dbReference>
<dbReference type="Pfam" id="PF00990">
    <property type="entry name" value="GGDEF"/>
    <property type="match status" value="1"/>
</dbReference>
<feature type="domain" description="GGDEF" evidence="5">
    <location>
        <begin position="577"/>
        <end position="710"/>
    </location>
</feature>
<dbReference type="RefSeq" id="WP_121241153.1">
    <property type="nucleotide sequence ID" value="NZ_BHVV01000006.1"/>
</dbReference>
<dbReference type="Pfam" id="PF00989">
    <property type="entry name" value="PAS"/>
    <property type="match status" value="1"/>
</dbReference>
<dbReference type="CDD" id="cd00130">
    <property type="entry name" value="PAS"/>
    <property type="match status" value="2"/>
</dbReference>
<evidence type="ECO:0000259" key="4">
    <source>
        <dbReference type="PROSITE" id="PS50113"/>
    </source>
</evidence>
<proteinExistence type="predicted"/>
<evidence type="ECO:0000259" key="3">
    <source>
        <dbReference type="PROSITE" id="PS50112"/>
    </source>
</evidence>
<dbReference type="AlphaFoldDB" id="A0A497XCZ5"/>
<feature type="transmembrane region" description="Helical" evidence="2">
    <location>
        <begin position="227"/>
        <end position="247"/>
    </location>
</feature>
<evidence type="ECO:0000259" key="5">
    <source>
        <dbReference type="PROSITE" id="PS50887"/>
    </source>
</evidence>
<feature type="region of interest" description="Disordered" evidence="1">
    <location>
        <begin position="277"/>
        <end position="296"/>
    </location>
</feature>
<dbReference type="NCBIfam" id="TIGR00229">
    <property type="entry name" value="sensory_box"/>
    <property type="match status" value="2"/>
</dbReference>
<dbReference type="InterPro" id="IPR000160">
    <property type="entry name" value="GGDEF_dom"/>
</dbReference>
<feature type="domain" description="PAS" evidence="3">
    <location>
        <begin position="420"/>
        <end position="465"/>
    </location>
</feature>
<evidence type="ECO:0000256" key="2">
    <source>
        <dbReference type="SAM" id="Phobius"/>
    </source>
</evidence>
<dbReference type="PROSITE" id="PS50887">
    <property type="entry name" value="GGDEF"/>
    <property type="match status" value="1"/>
</dbReference>
<dbReference type="EMBL" id="RCCI01000005">
    <property type="protein sequence ID" value="RLJ64820.1"/>
    <property type="molecule type" value="Genomic_DNA"/>
</dbReference>
<dbReference type="GO" id="GO:0003824">
    <property type="term" value="F:catalytic activity"/>
    <property type="evidence" value="ECO:0007669"/>
    <property type="project" value="UniProtKB-ARBA"/>
</dbReference>
<dbReference type="PROSITE" id="PS50113">
    <property type="entry name" value="PAC"/>
    <property type="match status" value="1"/>
</dbReference>
<dbReference type="InterPro" id="IPR052163">
    <property type="entry name" value="DGC-Regulatory_Protein"/>
</dbReference>
<dbReference type="SUPFAM" id="SSF55073">
    <property type="entry name" value="Nucleotide cyclase"/>
    <property type="match status" value="1"/>
</dbReference>
<feature type="domain" description="PAC" evidence="4">
    <location>
        <begin position="491"/>
        <end position="545"/>
    </location>
</feature>
<dbReference type="Pfam" id="PF13426">
    <property type="entry name" value="PAS_9"/>
    <property type="match status" value="1"/>
</dbReference>
<keyword evidence="2" id="KW-0812">Transmembrane</keyword>
<name>A0A497XCZ5_9PROT</name>
<feature type="transmembrane region" description="Helical" evidence="2">
    <location>
        <begin position="26"/>
        <end position="44"/>
    </location>
</feature>
<dbReference type="PANTHER" id="PTHR46663">
    <property type="entry name" value="DIGUANYLATE CYCLASE DGCT-RELATED"/>
    <property type="match status" value="1"/>
</dbReference>
<sequence length="712" mass="79034">MKAESADSSSSSAGASPFFGTPYRSLVIGVYALVATVCGGMAWLQIQQIERHVGDVARERGAVLFRLIELTRDWNAGHGGVYVPVTPTTQPNPYLQDEKRDIVGHDGSRLTKINPAFMTRQIAELAARGNGVKIHLTSLRPIRPANAADAWETESLALFEGGLKERLSFFGDGANPSHRYMAPLLVKEPCMKCHAMQGYHVGQIRGGISITMPAGELLAVGARQRDWTLSIAFGTFVVVSLLAHFAFNRARHHYVDLADLTRAQDRTIADRTREVEERNADLEREVEERRRSQQQLAQSESRYRSVIESSQDGVVLLDQGNIVFVNERLSEILGFRPEELIGKPFVDIVAELDRSWVADRHQRRLRGEAVPGTARVRLRHHNARLTRIADILIVPLHEGTQGQWVVTLKDVTLLVRNERELQIAAAVFEHAAEGVMVTDGENRILRVNPAFTSITGYTPGEVVGRKPDMLKSGRHDLAFYQEMWQALSGRGHWEGEIWNRHKNGSLYVEWLAISTIPEDAEDAGKYVATFTDITERKQAEELLRHKAQHDPLTDLPNRALFEDRLDGALAASRRYGRQFGLLAIDLDLFKEVNDSLGHQAGDELLVAVARHLLSCVREADTVARIGGDEFAILLTEVGSAAEVEQVARRALELLVQPFRLEAGIAQISASIGMVLYPEHGDNAGDLRRAADRALYAVKTGGRNGCRFYAAGL</sequence>
<comment type="caution">
    <text evidence="6">The sequence shown here is derived from an EMBL/GenBank/DDBJ whole genome shotgun (WGS) entry which is preliminary data.</text>
</comment>
<reference evidence="6 7" key="1">
    <citation type="submission" date="2018-10" db="EMBL/GenBank/DDBJ databases">
        <title>Genomic Encyclopedia of Type Strains, Phase IV (KMG-IV): sequencing the most valuable type-strain genomes for metagenomic binning, comparative biology and taxonomic classification.</title>
        <authorList>
            <person name="Goeker M."/>
        </authorList>
    </citation>
    <scope>NUCLEOTIDE SEQUENCE [LARGE SCALE GENOMIC DNA]</scope>
    <source>
        <strain evidence="6 7">DSM 26916</strain>
    </source>
</reference>
<accession>A0A497XCZ5</accession>
<dbReference type="Gene3D" id="3.30.450.20">
    <property type="entry name" value="PAS domain"/>
    <property type="match status" value="2"/>
</dbReference>
<dbReference type="InterPro" id="IPR035965">
    <property type="entry name" value="PAS-like_dom_sf"/>
</dbReference>
<dbReference type="InterPro" id="IPR000014">
    <property type="entry name" value="PAS"/>
</dbReference>
<dbReference type="SUPFAM" id="SSF55785">
    <property type="entry name" value="PYP-like sensor domain (PAS domain)"/>
    <property type="match status" value="2"/>
</dbReference>